<evidence type="ECO:0000313" key="3">
    <source>
        <dbReference type="Proteomes" id="UP000620104"/>
    </source>
</evidence>
<accession>A0A8H3TX48</accession>
<dbReference type="EMBL" id="BLZA01000030">
    <property type="protein sequence ID" value="GHJ88708.1"/>
    <property type="molecule type" value="Genomic_DNA"/>
</dbReference>
<evidence type="ECO:0000313" key="2">
    <source>
        <dbReference type="EMBL" id="GHJ88708.1"/>
    </source>
</evidence>
<protein>
    <submittedName>
        <fullName evidence="2">Uncharacterized protein</fullName>
    </submittedName>
</protein>
<proteinExistence type="predicted"/>
<comment type="caution">
    <text evidence="2">The sequence shown here is derived from an EMBL/GenBank/DDBJ whole genome shotgun (WGS) entry which is preliminary data.</text>
</comment>
<evidence type="ECO:0000256" key="1">
    <source>
        <dbReference type="SAM" id="SignalP"/>
    </source>
</evidence>
<organism evidence="2 3">
    <name type="scientific">Naganishia liquefaciens</name>
    <dbReference type="NCBI Taxonomy" id="104408"/>
    <lineage>
        <taxon>Eukaryota</taxon>
        <taxon>Fungi</taxon>
        <taxon>Dikarya</taxon>
        <taxon>Basidiomycota</taxon>
        <taxon>Agaricomycotina</taxon>
        <taxon>Tremellomycetes</taxon>
        <taxon>Filobasidiales</taxon>
        <taxon>Filobasidiaceae</taxon>
        <taxon>Naganishia</taxon>
    </lineage>
</organism>
<feature type="chain" id="PRO_5034361605" evidence="1">
    <location>
        <begin position="20"/>
        <end position="336"/>
    </location>
</feature>
<reference evidence="2" key="1">
    <citation type="submission" date="2020-07" db="EMBL/GenBank/DDBJ databases">
        <title>Draft Genome Sequence of a Deep-Sea Yeast, Naganishia (Cryptococcus) liquefaciens strain N6.</title>
        <authorList>
            <person name="Han Y.W."/>
            <person name="Kajitani R."/>
            <person name="Morimoto H."/>
            <person name="Parhat M."/>
            <person name="Tsubouchi H."/>
            <person name="Bakenova O."/>
            <person name="Ogata M."/>
            <person name="Argunhan B."/>
            <person name="Aoki R."/>
            <person name="Kajiwara S."/>
            <person name="Itoh T."/>
            <person name="Iwasaki H."/>
        </authorList>
    </citation>
    <scope>NUCLEOTIDE SEQUENCE</scope>
    <source>
        <strain evidence="2">N6</strain>
    </source>
</reference>
<feature type="signal peptide" evidence="1">
    <location>
        <begin position="1"/>
        <end position="19"/>
    </location>
</feature>
<gene>
    <name evidence="2" type="ORF">NliqN6_5110</name>
</gene>
<dbReference type="Proteomes" id="UP000620104">
    <property type="component" value="Unassembled WGS sequence"/>
</dbReference>
<keyword evidence="1" id="KW-0732">Signal</keyword>
<sequence length="336" mass="37504">MHLNALILGAIALSKLARSSPIPTSDAPSTDLQARETVNPDCAELPVMVVNSAIKLWDQVPTRYDMARSLRANDDFKELAGVADAITNVRPDWIPGTVFQASTAFYKNGTSRESNAYKPLIQVERDNLKKVHVPVLKLFGNKDPVYLTDYTFELVGDGSTVVWYHALQQAFHVPIVQQRLASINPNYTATDLTTEDDKIYKVMAKMEMLTGETPQQMRYNDFPWKSDGGELNVVPGFDPLSYSPTVLYTTDKKLRPITRSQRDKYLLLDCRVYGPGEDGTPVDKADDLLDLDQLTDQTYWGIRLPFQAPVEGDFPLLKVAPPTVNTDAYLSHSSSS</sequence>
<dbReference type="OrthoDB" id="2588441at2759"/>
<dbReference type="AlphaFoldDB" id="A0A8H3TX48"/>
<name>A0A8H3TX48_9TREE</name>
<keyword evidence="3" id="KW-1185">Reference proteome</keyword>